<dbReference type="InterPro" id="IPR054612">
    <property type="entry name" value="Phage_capsid-like_C"/>
</dbReference>
<dbReference type="NCBIfam" id="TIGR01554">
    <property type="entry name" value="major_cap_HK97"/>
    <property type="match status" value="1"/>
</dbReference>
<dbReference type="AlphaFoldDB" id="A0A6N2ZVA1"/>
<feature type="domain" description="Phage capsid-like C-terminal" evidence="2">
    <location>
        <begin position="98"/>
        <end position="232"/>
    </location>
</feature>
<dbReference type="EMBL" id="CACRTR010000003">
    <property type="protein sequence ID" value="VYT80632.1"/>
    <property type="molecule type" value="Genomic_DNA"/>
</dbReference>
<gene>
    <name evidence="4" type="ORF">ELLFYP34_01964</name>
</gene>
<proteinExistence type="predicted"/>
<evidence type="ECO:0000259" key="2">
    <source>
        <dbReference type="Pfam" id="PF05065"/>
    </source>
</evidence>
<organism evidence="4">
    <name type="scientific">Eubacterium limosum</name>
    <dbReference type="NCBI Taxonomy" id="1736"/>
    <lineage>
        <taxon>Bacteria</taxon>
        <taxon>Bacillati</taxon>
        <taxon>Bacillota</taxon>
        <taxon>Clostridia</taxon>
        <taxon>Eubacteriales</taxon>
        <taxon>Eubacteriaceae</taxon>
        <taxon>Eubacterium</taxon>
    </lineage>
</organism>
<sequence>MTNLDALKQDKIVILQNLQKAAACNDQEGFVQAFNDLAGNIEQSVLADAKELIGETDRAVLAQRGIRMLTSDERNYYQKVAVAMRDKEPRQAIANLDVVMPETIVNAVFEELQANHPLLSKIDFVAATALTKWLTNTNGLQMAIWGELTDEITKELSSGFKETDMTQNKLSAYLPISLAMLDLGPEFLDRYIRAVMMEAFAFGLENGIINGTGKNQPIGMIKQVGENVTVTGGVYPDKEPIKLTRMDNVQLGALTAILATNEKGMDRMVSGLIMIVNPGDYYAKVLPATQFLTNAGVYANTLPYAIEIIPSPLMKKGKAVYGMASRYFMGLGLSEQGKLEYSDEVRFLQDQRVYKIKGYGNGFPKDNNSFLCLDISELQPAVYRVENITPEAVAENAELSDLRIGSLSLTPAFAAETTTYTATTSNATNVISAVPAKASAEVIIKVGEDEIANNTAATWSDGANTVTITVKDGEATKTYTVTVTKNA</sequence>
<feature type="domain" description="Cadherin-like beta-sandwich-like" evidence="3">
    <location>
        <begin position="406"/>
        <end position="485"/>
    </location>
</feature>
<dbReference type="SUPFAM" id="SSF56563">
    <property type="entry name" value="Major capsid protein gp5"/>
    <property type="match status" value="1"/>
</dbReference>
<protein>
    <submittedName>
        <fullName evidence="4">Phage capsid family protein</fullName>
    </submittedName>
</protein>
<comment type="subcellular location">
    <subcellularLocation>
        <location evidence="1">Virion</location>
    </subcellularLocation>
</comment>
<evidence type="ECO:0000259" key="3">
    <source>
        <dbReference type="Pfam" id="PF12733"/>
    </source>
</evidence>
<name>A0A6N2ZVA1_EUBLI</name>
<dbReference type="Pfam" id="PF12733">
    <property type="entry name" value="Cadherin-like"/>
    <property type="match status" value="1"/>
</dbReference>
<evidence type="ECO:0000313" key="4">
    <source>
        <dbReference type="EMBL" id="VYT80632.1"/>
    </source>
</evidence>
<evidence type="ECO:0000256" key="1">
    <source>
        <dbReference type="ARBA" id="ARBA00004328"/>
    </source>
</evidence>
<dbReference type="InterPro" id="IPR024455">
    <property type="entry name" value="Phage_capsid"/>
</dbReference>
<dbReference type="Pfam" id="PF05065">
    <property type="entry name" value="Phage_capsid"/>
    <property type="match status" value="1"/>
</dbReference>
<reference evidence="4" key="1">
    <citation type="submission" date="2019-11" db="EMBL/GenBank/DDBJ databases">
        <authorList>
            <person name="Feng L."/>
        </authorList>
    </citation>
    <scope>NUCLEOTIDE SEQUENCE</scope>
    <source>
        <strain evidence="4">ElimosumLFYP34</strain>
    </source>
</reference>
<accession>A0A6N2ZVA1</accession>
<dbReference type="InterPro" id="IPR025883">
    <property type="entry name" value="Cadherin-like_domain"/>
</dbReference>